<comment type="similarity">
    <text evidence="1">Belongs to the LysR transcriptional regulatory family.</text>
</comment>
<dbReference type="PANTHER" id="PTHR30537">
    <property type="entry name" value="HTH-TYPE TRANSCRIPTIONAL REGULATOR"/>
    <property type="match status" value="1"/>
</dbReference>
<dbReference type="InterPro" id="IPR005119">
    <property type="entry name" value="LysR_subst-bd"/>
</dbReference>
<name>A0A917ADI1_9RHOB</name>
<sequence>MHSLNWDDFRYVLTVVETGTVSGAAKKLGVNHATVVRRINAFEENQGFRIFEKTPTGYRVIPENMRIIDAMREVGAAVSATEGILAGHEGGVSGKLRVTATDTVCTYLLPPVLKRIAEAEPRLQVDLMSSNQTEDLGRMRADIAVRTMGKVTSKITGEIVGRIGLAVYGRKGADERLISVSGSVAQSRIGQHILQMAERSTPPAVADSFLVAAQLASHGIGRAVLPNFVGDRFPELERIKPVDGFTSVPLWATCHTEMAGVTRIATLLRLLSKELKREIATYPSAD</sequence>
<dbReference type="SUPFAM" id="SSF53850">
    <property type="entry name" value="Periplasmic binding protein-like II"/>
    <property type="match status" value="1"/>
</dbReference>
<dbReference type="RefSeq" id="WP_158221909.1">
    <property type="nucleotide sequence ID" value="NZ_BMKN01000001.1"/>
</dbReference>
<protein>
    <submittedName>
        <fullName evidence="6">LysR family transcriptional regulator</fullName>
    </submittedName>
</protein>
<gene>
    <name evidence="6" type="ORF">GCM10011517_08240</name>
</gene>
<dbReference type="InterPro" id="IPR058163">
    <property type="entry name" value="LysR-type_TF_proteobact-type"/>
</dbReference>
<keyword evidence="2" id="KW-0805">Transcription regulation</keyword>
<dbReference type="OrthoDB" id="7768317at2"/>
<accession>A0A917ADI1</accession>
<dbReference type="GO" id="GO:0006351">
    <property type="term" value="P:DNA-templated transcription"/>
    <property type="evidence" value="ECO:0007669"/>
    <property type="project" value="TreeGrafter"/>
</dbReference>
<dbReference type="Gene3D" id="3.40.190.10">
    <property type="entry name" value="Periplasmic binding protein-like II"/>
    <property type="match status" value="1"/>
</dbReference>
<dbReference type="AlphaFoldDB" id="A0A917ADI1"/>
<comment type="caution">
    <text evidence="6">The sequence shown here is derived from an EMBL/GenBank/DDBJ whole genome shotgun (WGS) entry which is preliminary data.</text>
</comment>
<evidence type="ECO:0000256" key="2">
    <source>
        <dbReference type="ARBA" id="ARBA00023015"/>
    </source>
</evidence>
<feature type="domain" description="HTH lysR-type" evidence="5">
    <location>
        <begin position="4"/>
        <end position="61"/>
    </location>
</feature>
<dbReference type="InterPro" id="IPR036388">
    <property type="entry name" value="WH-like_DNA-bd_sf"/>
</dbReference>
<keyword evidence="4" id="KW-0804">Transcription</keyword>
<dbReference type="Gene3D" id="1.10.10.10">
    <property type="entry name" value="Winged helix-like DNA-binding domain superfamily/Winged helix DNA-binding domain"/>
    <property type="match status" value="1"/>
</dbReference>
<dbReference type="GO" id="GO:0043565">
    <property type="term" value="F:sequence-specific DNA binding"/>
    <property type="evidence" value="ECO:0007669"/>
    <property type="project" value="TreeGrafter"/>
</dbReference>
<dbReference type="PANTHER" id="PTHR30537:SF3">
    <property type="entry name" value="TRANSCRIPTIONAL REGULATORY PROTEIN"/>
    <property type="match status" value="1"/>
</dbReference>
<evidence type="ECO:0000313" key="7">
    <source>
        <dbReference type="Proteomes" id="UP000606730"/>
    </source>
</evidence>
<dbReference type="Pfam" id="PF03466">
    <property type="entry name" value="LysR_substrate"/>
    <property type="match status" value="1"/>
</dbReference>
<dbReference type="InterPro" id="IPR036390">
    <property type="entry name" value="WH_DNA-bd_sf"/>
</dbReference>
<evidence type="ECO:0000313" key="6">
    <source>
        <dbReference type="EMBL" id="GGE42968.1"/>
    </source>
</evidence>
<dbReference type="GO" id="GO:0003700">
    <property type="term" value="F:DNA-binding transcription factor activity"/>
    <property type="evidence" value="ECO:0007669"/>
    <property type="project" value="InterPro"/>
</dbReference>
<dbReference type="InterPro" id="IPR000847">
    <property type="entry name" value="LysR_HTH_N"/>
</dbReference>
<organism evidence="6 7">
    <name type="scientific">Actibacterium pelagium</name>
    <dbReference type="NCBI Taxonomy" id="2029103"/>
    <lineage>
        <taxon>Bacteria</taxon>
        <taxon>Pseudomonadati</taxon>
        <taxon>Pseudomonadota</taxon>
        <taxon>Alphaproteobacteria</taxon>
        <taxon>Rhodobacterales</taxon>
        <taxon>Roseobacteraceae</taxon>
        <taxon>Actibacterium</taxon>
    </lineage>
</organism>
<dbReference type="Proteomes" id="UP000606730">
    <property type="component" value="Unassembled WGS sequence"/>
</dbReference>
<dbReference type="SUPFAM" id="SSF46785">
    <property type="entry name" value="Winged helix' DNA-binding domain"/>
    <property type="match status" value="1"/>
</dbReference>
<keyword evidence="3" id="KW-0238">DNA-binding</keyword>
<evidence type="ECO:0000256" key="4">
    <source>
        <dbReference type="ARBA" id="ARBA00023163"/>
    </source>
</evidence>
<evidence type="ECO:0000259" key="5">
    <source>
        <dbReference type="PROSITE" id="PS50931"/>
    </source>
</evidence>
<reference evidence="6" key="1">
    <citation type="journal article" date="2014" name="Int. J. Syst. Evol. Microbiol.">
        <title>Complete genome sequence of Corynebacterium casei LMG S-19264T (=DSM 44701T), isolated from a smear-ripened cheese.</title>
        <authorList>
            <consortium name="US DOE Joint Genome Institute (JGI-PGF)"/>
            <person name="Walter F."/>
            <person name="Albersmeier A."/>
            <person name="Kalinowski J."/>
            <person name="Ruckert C."/>
        </authorList>
    </citation>
    <scope>NUCLEOTIDE SEQUENCE</scope>
    <source>
        <strain evidence="6">CGMCC 1.16012</strain>
    </source>
</reference>
<dbReference type="EMBL" id="BMKN01000001">
    <property type="protein sequence ID" value="GGE42968.1"/>
    <property type="molecule type" value="Genomic_DNA"/>
</dbReference>
<proteinExistence type="inferred from homology"/>
<evidence type="ECO:0000256" key="3">
    <source>
        <dbReference type="ARBA" id="ARBA00023125"/>
    </source>
</evidence>
<dbReference type="Pfam" id="PF00126">
    <property type="entry name" value="HTH_1"/>
    <property type="match status" value="1"/>
</dbReference>
<reference evidence="6" key="2">
    <citation type="submission" date="2020-09" db="EMBL/GenBank/DDBJ databases">
        <authorList>
            <person name="Sun Q."/>
            <person name="Zhou Y."/>
        </authorList>
    </citation>
    <scope>NUCLEOTIDE SEQUENCE</scope>
    <source>
        <strain evidence="6">CGMCC 1.16012</strain>
    </source>
</reference>
<keyword evidence="7" id="KW-1185">Reference proteome</keyword>
<dbReference type="PROSITE" id="PS50931">
    <property type="entry name" value="HTH_LYSR"/>
    <property type="match status" value="1"/>
</dbReference>
<evidence type="ECO:0000256" key="1">
    <source>
        <dbReference type="ARBA" id="ARBA00009437"/>
    </source>
</evidence>